<reference evidence="1" key="1">
    <citation type="submission" date="2014-09" db="EMBL/GenBank/DDBJ databases">
        <authorList>
            <person name="Magalhaes I.L.F."/>
            <person name="Oliveira U."/>
            <person name="Santos F.R."/>
            <person name="Vidigal T.H.D.A."/>
            <person name="Brescovit A.D."/>
            <person name="Santos A.J."/>
        </authorList>
    </citation>
    <scope>NUCLEOTIDE SEQUENCE</scope>
    <source>
        <tissue evidence="1">Shoot tissue taken approximately 20 cm above the soil surface</tissue>
    </source>
</reference>
<sequence length="40" mass="4628">MASMVRVYKDLFGLRPKVVNVCLTILPNLRMLCKPKLRLP</sequence>
<dbReference type="EMBL" id="GBRH01268397">
    <property type="protein sequence ID" value="JAD29498.1"/>
    <property type="molecule type" value="Transcribed_RNA"/>
</dbReference>
<dbReference type="AlphaFoldDB" id="A0A0A8YVP8"/>
<accession>A0A0A8YVP8</accession>
<name>A0A0A8YVP8_ARUDO</name>
<proteinExistence type="predicted"/>
<evidence type="ECO:0000313" key="1">
    <source>
        <dbReference type="EMBL" id="JAD29498.1"/>
    </source>
</evidence>
<organism evidence="1">
    <name type="scientific">Arundo donax</name>
    <name type="common">Giant reed</name>
    <name type="synonym">Donax arundinaceus</name>
    <dbReference type="NCBI Taxonomy" id="35708"/>
    <lineage>
        <taxon>Eukaryota</taxon>
        <taxon>Viridiplantae</taxon>
        <taxon>Streptophyta</taxon>
        <taxon>Embryophyta</taxon>
        <taxon>Tracheophyta</taxon>
        <taxon>Spermatophyta</taxon>
        <taxon>Magnoliopsida</taxon>
        <taxon>Liliopsida</taxon>
        <taxon>Poales</taxon>
        <taxon>Poaceae</taxon>
        <taxon>PACMAD clade</taxon>
        <taxon>Arundinoideae</taxon>
        <taxon>Arundineae</taxon>
        <taxon>Arundo</taxon>
    </lineage>
</organism>
<reference evidence="1" key="2">
    <citation type="journal article" date="2015" name="Data Brief">
        <title>Shoot transcriptome of the giant reed, Arundo donax.</title>
        <authorList>
            <person name="Barrero R.A."/>
            <person name="Guerrero F.D."/>
            <person name="Moolhuijzen P."/>
            <person name="Goolsby J.A."/>
            <person name="Tidwell J."/>
            <person name="Bellgard S.E."/>
            <person name="Bellgard M.I."/>
        </authorList>
    </citation>
    <scope>NUCLEOTIDE SEQUENCE</scope>
    <source>
        <tissue evidence="1">Shoot tissue taken approximately 20 cm above the soil surface</tissue>
    </source>
</reference>
<protein>
    <submittedName>
        <fullName evidence="1">Uncharacterized protein</fullName>
    </submittedName>
</protein>